<evidence type="ECO:0000256" key="1">
    <source>
        <dbReference type="ARBA" id="ARBA00005232"/>
    </source>
</evidence>
<dbReference type="Gene3D" id="3.30.559.70">
    <property type="entry name" value="Choline/Carnitine o-acyltransferase, domain 2"/>
    <property type="match status" value="1"/>
</dbReference>
<evidence type="ECO:0000256" key="2">
    <source>
        <dbReference type="ARBA" id="ARBA00022679"/>
    </source>
</evidence>
<dbReference type="Pfam" id="PF00755">
    <property type="entry name" value="Carn_acyltransf"/>
    <property type="match status" value="1"/>
</dbReference>
<evidence type="ECO:0000259" key="4">
    <source>
        <dbReference type="Pfam" id="PF00755"/>
    </source>
</evidence>
<evidence type="ECO:0000256" key="3">
    <source>
        <dbReference type="ARBA" id="ARBA00023315"/>
    </source>
</evidence>
<comment type="similarity">
    <text evidence="1">Belongs to the carnitine/choline acetyltransferase family.</text>
</comment>
<protein>
    <submittedName>
        <fullName evidence="5">Unannotated protein</fullName>
    </submittedName>
</protein>
<proteinExistence type="inferred from homology"/>
<gene>
    <name evidence="5" type="ORF">UFOPK3564_03492</name>
</gene>
<accession>A0A6J7K7K5</accession>
<evidence type="ECO:0000313" key="5">
    <source>
        <dbReference type="EMBL" id="CAB4951201.1"/>
    </source>
</evidence>
<dbReference type="EMBL" id="CAFBMK010000344">
    <property type="protein sequence ID" value="CAB4951201.1"/>
    <property type="molecule type" value="Genomic_DNA"/>
</dbReference>
<dbReference type="InterPro" id="IPR042231">
    <property type="entry name" value="Cho/carn_acyl_trans_2"/>
</dbReference>
<dbReference type="AlphaFoldDB" id="A0A6J7K7K5"/>
<name>A0A6J7K7K5_9ZZZZ</name>
<dbReference type="InterPro" id="IPR000542">
    <property type="entry name" value="Carn_acyl_trans"/>
</dbReference>
<dbReference type="GO" id="GO:0016746">
    <property type="term" value="F:acyltransferase activity"/>
    <property type="evidence" value="ECO:0007669"/>
    <property type="project" value="UniProtKB-KW"/>
</dbReference>
<dbReference type="PROSITE" id="PS00440">
    <property type="entry name" value="ACYLTRANSF_C_2"/>
    <property type="match status" value="1"/>
</dbReference>
<dbReference type="InterPro" id="IPR023213">
    <property type="entry name" value="CAT-like_dom_sf"/>
</dbReference>
<dbReference type="SUPFAM" id="SSF52777">
    <property type="entry name" value="CoA-dependent acyltransferases"/>
    <property type="match status" value="2"/>
</dbReference>
<keyword evidence="2" id="KW-0808">Transferase</keyword>
<sequence length="428" mass="45333">MVLHRGRAFRMDVVGPEGRPHVPGELEDGLRRVVAASGAEAPGPSVGPLTTTARAAWARSRERLRALDARNAATLDDIETALFCVCLEHEQPEDVVAAGTGLLAGDSRNRWFDKSVSFVVHPDGTAGYNGEHCRLDGTTVIAMIDAVLGRTAAEHADASGARPQGSPAVRPLDLVLDDGLRADVQDAHEAFCAYAASTATAAVALDFDSERAKRLGVSPDAFAQLTFQLAHRRATGHLGATYESIATRTFRHGRTEAMRVVTDEIAAFVEAMGDPEATAGGRRAALRAAAAAHVARARECQAGRAPEQHLWALQMLQGRRGAALGVPGPSALFDSPGWRILRDDVLSTSAVPSVNVRYWGFGSTSERCIGVAYALLPDRFRLFLSTPRPVAGAMEAFAAALPVVVAELEALLEGDVPPAGPRGVHPSR</sequence>
<organism evidence="5">
    <name type="scientific">freshwater metagenome</name>
    <dbReference type="NCBI Taxonomy" id="449393"/>
    <lineage>
        <taxon>unclassified sequences</taxon>
        <taxon>metagenomes</taxon>
        <taxon>ecological metagenomes</taxon>
    </lineage>
</organism>
<dbReference type="InterPro" id="IPR039551">
    <property type="entry name" value="Cho/carn_acyl_trans"/>
</dbReference>
<dbReference type="PANTHER" id="PTHR22589">
    <property type="entry name" value="CARNITINE O-ACYLTRANSFERASE"/>
    <property type="match status" value="1"/>
</dbReference>
<dbReference type="Gene3D" id="3.30.559.10">
    <property type="entry name" value="Chloramphenicol acetyltransferase-like domain"/>
    <property type="match status" value="1"/>
</dbReference>
<keyword evidence="3" id="KW-0012">Acyltransferase</keyword>
<feature type="domain" description="Choline/carnitine acyltransferase" evidence="4">
    <location>
        <begin position="1"/>
        <end position="401"/>
    </location>
</feature>
<reference evidence="5" key="1">
    <citation type="submission" date="2020-05" db="EMBL/GenBank/DDBJ databases">
        <authorList>
            <person name="Chiriac C."/>
            <person name="Salcher M."/>
            <person name="Ghai R."/>
            <person name="Kavagutti S V."/>
        </authorList>
    </citation>
    <scope>NUCLEOTIDE SEQUENCE</scope>
</reference>